<dbReference type="InterPro" id="IPR045087">
    <property type="entry name" value="Cu-oxidase_fam"/>
</dbReference>
<evidence type="ECO:0000256" key="5">
    <source>
        <dbReference type="ARBA" id="ARBA00022723"/>
    </source>
</evidence>
<evidence type="ECO:0000256" key="1">
    <source>
        <dbReference type="ARBA" id="ARBA00001935"/>
    </source>
</evidence>
<dbReference type="PANTHER" id="PTHR11709">
    <property type="entry name" value="MULTI-COPPER OXIDASE"/>
    <property type="match status" value="1"/>
</dbReference>
<dbReference type="Gramene" id="PUZ60234">
    <property type="protein sequence ID" value="PUZ60234"/>
    <property type="gene ID" value="GQ55_4G107700"/>
</dbReference>
<dbReference type="InterPro" id="IPR001117">
    <property type="entry name" value="Cu-oxidase_2nd"/>
</dbReference>
<keyword evidence="5" id="KW-0479">Metal-binding</keyword>
<dbReference type="Pfam" id="PF07732">
    <property type="entry name" value="Cu-oxidase_3"/>
    <property type="match status" value="1"/>
</dbReference>
<proteinExistence type="inferred from homology"/>
<keyword evidence="4" id="KW-0964">Secreted</keyword>
<feature type="region of interest" description="Disordered" evidence="9">
    <location>
        <begin position="32"/>
        <end position="68"/>
    </location>
</feature>
<feature type="signal peptide" evidence="10">
    <location>
        <begin position="1"/>
        <end position="25"/>
    </location>
</feature>
<dbReference type="InterPro" id="IPR008972">
    <property type="entry name" value="Cupredoxin"/>
</dbReference>
<evidence type="ECO:0000256" key="6">
    <source>
        <dbReference type="ARBA" id="ARBA00022737"/>
    </source>
</evidence>
<dbReference type="STRING" id="1504633.A0A2T7DXC8"/>
<dbReference type="Gene3D" id="2.60.40.420">
    <property type="entry name" value="Cupredoxins - blue copper proteins"/>
    <property type="match status" value="3"/>
</dbReference>
<feature type="domain" description="Plastocyanin-like" evidence="13">
    <location>
        <begin position="80"/>
        <end position="195"/>
    </location>
</feature>
<comment type="subcellular location">
    <subcellularLocation>
        <location evidence="2">Secreted</location>
    </subcellularLocation>
</comment>
<dbReference type="EMBL" id="CM009752">
    <property type="protein sequence ID" value="PUZ60234.1"/>
    <property type="molecule type" value="Genomic_DNA"/>
</dbReference>
<evidence type="ECO:0000256" key="7">
    <source>
        <dbReference type="ARBA" id="ARBA00023002"/>
    </source>
</evidence>
<dbReference type="InterPro" id="IPR002355">
    <property type="entry name" value="Cu_oxidase_Cu_BS"/>
</dbReference>
<keyword evidence="8" id="KW-0186">Copper</keyword>
<keyword evidence="7" id="KW-0560">Oxidoreductase</keyword>
<dbReference type="Pfam" id="PF07731">
    <property type="entry name" value="Cu-oxidase_2"/>
    <property type="match status" value="1"/>
</dbReference>
<gene>
    <name evidence="14" type="ORF">GQ55_4G107700</name>
</gene>
<name>A0A2T7DXC8_9POAL</name>
<keyword evidence="6" id="KW-0677">Repeat</keyword>
<dbReference type="GO" id="GO:0005507">
    <property type="term" value="F:copper ion binding"/>
    <property type="evidence" value="ECO:0007669"/>
    <property type="project" value="InterPro"/>
</dbReference>
<dbReference type="OrthoDB" id="2121828at2759"/>
<dbReference type="PANTHER" id="PTHR11709:SF322">
    <property type="entry name" value="L-ASCORBATE OXIDASE"/>
    <property type="match status" value="1"/>
</dbReference>
<comment type="cofactor">
    <cofactor evidence="1">
        <name>Cu cation</name>
        <dbReference type="ChEBI" id="CHEBI:23378"/>
    </cofactor>
</comment>
<dbReference type="Proteomes" id="UP000244336">
    <property type="component" value="Chromosome 4"/>
</dbReference>
<dbReference type="GO" id="GO:0005576">
    <property type="term" value="C:extracellular region"/>
    <property type="evidence" value="ECO:0007669"/>
    <property type="project" value="UniProtKB-SubCell"/>
</dbReference>
<dbReference type="AlphaFoldDB" id="A0A2T7DXC8"/>
<evidence type="ECO:0000259" key="12">
    <source>
        <dbReference type="Pfam" id="PF07731"/>
    </source>
</evidence>
<evidence type="ECO:0000313" key="15">
    <source>
        <dbReference type="Proteomes" id="UP000244336"/>
    </source>
</evidence>
<evidence type="ECO:0000256" key="3">
    <source>
        <dbReference type="ARBA" id="ARBA00010609"/>
    </source>
</evidence>
<evidence type="ECO:0008006" key="16">
    <source>
        <dbReference type="Google" id="ProtNLM"/>
    </source>
</evidence>
<dbReference type="InterPro" id="IPR011706">
    <property type="entry name" value="Cu-oxidase_C"/>
</dbReference>
<dbReference type="InterPro" id="IPR011707">
    <property type="entry name" value="Cu-oxidase-like_N"/>
</dbReference>
<dbReference type="CDD" id="cd13893">
    <property type="entry name" value="CuRO_3_AAO"/>
    <property type="match status" value="1"/>
</dbReference>
<evidence type="ECO:0000256" key="8">
    <source>
        <dbReference type="ARBA" id="ARBA00023008"/>
    </source>
</evidence>
<dbReference type="InterPro" id="IPR034267">
    <property type="entry name" value="CuRO_3_AAO"/>
</dbReference>
<feature type="domain" description="Plastocyanin-like" evidence="11">
    <location>
        <begin position="210"/>
        <end position="431"/>
    </location>
</feature>
<evidence type="ECO:0000256" key="10">
    <source>
        <dbReference type="SAM" id="SignalP"/>
    </source>
</evidence>
<dbReference type="Pfam" id="PF00394">
    <property type="entry name" value="Cu-oxidase"/>
    <property type="match status" value="1"/>
</dbReference>
<dbReference type="InterPro" id="IPR033138">
    <property type="entry name" value="Cu_oxidase_CS"/>
</dbReference>
<reference evidence="14 15" key="1">
    <citation type="submission" date="2018-04" db="EMBL/GenBank/DDBJ databases">
        <title>WGS assembly of Panicum hallii var. hallii HAL2.</title>
        <authorList>
            <person name="Lovell J."/>
            <person name="Jenkins J."/>
            <person name="Lowry D."/>
            <person name="Mamidi S."/>
            <person name="Sreedasyam A."/>
            <person name="Weng X."/>
            <person name="Barry K."/>
            <person name="Bonette J."/>
            <person name="Campitelli B."/>
            <person name="Daum C."/>
            <person name="Gordon S."/>
            <person name="Gould B."/>
            <person name="Lipzen A."/>
            <person name="MacQueen A."/>
            <person name="Palacio-Mejia J."/>
            <person name="Plott C."/>
            <person name="Shakirov E."/>
            <person name="Shu S."/>
            <person name="Yoshinaga Y."/>
            <person name="Zane M."/>
            <person name="Rokhsar D."/>
            <person name="Grimwood J."/>
            <person name="Schmutz J."/>
            <person name="Juenger T."/>
        </authorList>
    </citation>
    <scope>NUCLEOTIDE SEQUENCE [LARGE SCALE GENOMIC DNA]</scope>
    <source>
        <strain evidence="15">cv. HAL2</strain>
    </source>
</reference>
<dbReference type="PROSITE" id="PS00079">
    <property type="entry name" value="MULTICOPPER_OXIDASE1"/>
    <property type="match status" value="1"/>
</dbReference>
<sequence length="712" mass="77330">MPSVELWDAHAVHLLTCCALVLALAHPVAPSSRGAMAPAPTPNAPASATPTVQSPATTPAPVPVTPTTPAPGPAPHVWNVEYILWAPDCKQHGMIGINGAFPGPTITAYAGDLITVVVNNKLHTEGVVIHWHGIKQIGTPWADGTASISQCPINPGETFTYEFKADKAGTYFYHGHFGMQRAAGLYGSLIVLDRDDPFEKDPMYAGDLNMLLSDWYHEAVYAQAAGLERKDDHFQWVGEPQTLLINGKGQFGCTLGDVGKFQKGIHRDATKCDRRDGERVEAACDAGCERKGKGSEAEKEKAACEDEKAENCGVVRRSECGPFCRETQCGPVVFDVEPGRTYRLRIASTTSLSALNVQVQGHKLTVVEADGNLVEPFDVDDIDIYSGESYSVLLNTTAAKQVSSPSYWISVGVIGRRPRTLPALAVLRYAGSKNELPAGVPPATPAWDDVGRSKEFAKKLKARAGPGYRAPPGTTRVHRTIAMLNTQELVDGQIKWAINHVSLSLPATPYLGAYAYGIQGQVFDTTPAPATFHSSYDIEKPPQEQKPEAVQPVTVSDRVYTFAHGEVVDVVLQNADMRKHGVSESHPWHLHGHDFWVLGYGEGRCDPEQDLKNKEFINTVNPPLRNTAVLFPHGWTALRFVADNPGVWAFHCHIEPHLHMGMGVVFAEGMEERRLRELKLKVPREAIMCGKTALAAMARPLAPAATSPSPSP</sequence>
<feature type="chain" id="PRO_5015625285" description="L-ascorbate oxidase" evidence="10">
    <location>
        <begin position="26"/>
        <end position="712"/>
    </location>
</feature>
<keyword evidence="10" id="KW-0732">Signal</keyword>
<protein>
    <recommendedName>
        <fullName evidence="16">L-ascorbate oxidase</fullName>
    </recommendedName>
</protein>
<dbReference type="GO" id="GO:0009506">
    <property type="term" value="C:plasmodesma"/>
    <property type="evidence" value="ECO:0007669"/>
    <property type="project" value="TreeGrafter"/>
</dbReference>
<dbReference type="SUPFAM" id="SSF49503">
    <property type="entry name" value="Cupredoxins"/>
    <property type="match status" value="3"/>
</dbReference>
<comment type="similarity">
    <text evidence="3">Belongs to the multicopper oxidase family.</text>
</comment>
<feature type="compositionally biased region" description="Pro residues" evidence="9">
    <location>
        <begin position="58"/>
        <end position="68"/>
    </location>
</feature>
<evidence type="ECO:0000259" key="13">
    <source>
        <dbReference type="Pfam" id="PF07732"/>
    </source>
</evidence>
<feature type="domain" description="Plastocyanin-like" evidence="12">
    <location>
        <begin position="549"/>
        <end position="669"/>
    </location>
</feature>
<evidence type="ECO:0000259" key="11">
    <source>
        <dbReference type="Pfam" id="PF00394"/>
    </source>
</evidence>
<evidence type="ECO:0000256" key="9">
    <source>
        <dbReference type="SAM" id="MobiDB-lite"/>
    </source>
</evidence>
<evidence type="ECO:0000313" key="14">
    <source>
        <dbReference type="EMBL" id="PUZ60234.1"/>
    </source>
</evidence>
<evidence type="ECO:0000256" key="4">
    <source>
        <dbReference type="ARBA" id="ARBA00022525"/>
    </source>
</evidence>
<dbReference type="PROSITE" id="PS00080">
    <property type="entry name" value="MULTICOPPER_OXIDASE2"/>
    <property type="match status" value="1"/>
</dbReference>
<keyword evidence="15" id="KW-1185">Reference proteome</keyword>
<feature type="compositionally biased region" description="Low complexity" evidence="9">
    <location>
        <begin position="44"/>
        <end position="57"/>
    </location>
</feature>
<accession>A0A2T7DXC8</accession>
<evidence type="ECO:0000256" key="2">
    <source>
        <dbReference type="ARBA" id="ARBA00004613"/>
    </source>
</evidence>
<organism evidence="14 15">
    <name type="scientific">Panicum hallii var. hallii</name>
    <dbReference type="NCBI Taxonomy" id="1504633"/>
    <lineage>
        <taxon>Eukaryota</taxon>
        <taxon>Viridiplantae</taxon>
        <taxon>Streptophyta</taxon>
        <taxon>Embryophyta</taxon>
        <taxon>Tracheophyta</taxon>
        <taxon>Spermatophyta</taxon>
        <taxon>Magnoliopsida</taxon>
        <taxon>Liliopsida</taxon>
        <taxon>Poales</taxon>
        <taxon>Poaceae</taxon>
        <taxon>PACMAD clade</taxon>
        <taxon>Panicoideae</taxon>
        <taxon>Panicodae</taxon>
        <taxon>Paniceae</taxon>
        <taxon>Panicinae</taxon>
        <taxon>Panicum</taxon>
        <taxon>Panicum sect. Panicum</taxon>
    </lineage>
</organism>
<dbReference type="GO" id="GO:0016491">
    <property type="term" value="F:oxidoreductase activity"/>
    <property type="evidence" value="ECO:0007669"/>
    <property type="project" value="UniProtKB-KW"/>
</dbReference>